<evidence type="ECO:0000313" key="2">
    <source>
        <dbReference type="Proteomes" id="UP000001905"/>
    </source>
</evidence>
<dbReference type="Proteomes" id="UP000001905">
    <property type="component" value="Segment"/>
</dbReference>
<proteinExistence type="predicted"/>
<reference evidence="1 2" key="1">
    <citation type="journal article" date="2010" name="J. Bacteriol.">
        <title>Comparative genomics and transduction potential of Enterococcus faecalis temperate bacteriophages.</title>
        <authorList>
            <person name="Yasmin A."/>
            <person name="Kenny J.G."/>
            <person name="Shankar J."/>
            <person name="Darby A.C."/>
            <person name="Hall N."/>
            <person name="Edwards C."/>
            <person name="Horsburgh M.J."/>
        </authorList>
    </citation>
    <scope>NUCLEOTIDE SEQUENCE</scope>
    <source>
        <strain evidence="1">PhiFL2A</strain>
    </source>
</reference>
<dbReference type="GeneID" id="8676705"/>
<name>D2IZC5_9CAUD</name>
<dbReference type="EMBL" id="GQ478084">
    <property type="protein sequence ID" value="ACZ63902.1"/>
    <property type="molecule type" value="Genomic_DNA"/>
</dbReference>
<evidence type="ECO:0000313" key="1">
    <source>
        <dbReference type="EMBL" id="ACZ63902.1"/>
    </source>
</evidence>
<sequence length="30" mass="3507">MFEFFLLLLMQLLLQVLSLVTFNHILSGII</sequence>
<dbReference type="KEGG" id="vg:8676705"/>
<organism evidence="1 2">
    <name type="scientific">Enterococcus phage phiFL2A</name>
    <dbReference type="NCBI Taxonomy" id="673835"/>
    <lineage>
        <taxon>Viruses</taxon>
        <taxon>Duplodnaviria</taxon>
        <taxon>Heunggongvirae</taxon>
        <taxon>Uroviricota</taxon>
        <taxon>Caudoviricetes</taxon>
        <taxon>Phifelvirus</taxon>
        <taxon>Phifelvirus FL2</taxon>
    </lineage>
</organism>
<protein>
    <submittedName>
        <fullName evidence="1">Uncharacterized protein gp05</fullName>
    </submittedName>
</protein>
<gene>
    <name evidence="1" type="primary">gp05</name>
</gene>
<keyword evidence="2" id="KW-1185">Reference proteome</keyword>
<accession>D2IZC5</accession>
<dbReference type="RefSeq" id="YP_003347296.1">
    <property type="nucleotide sequence ID" value="NC_013643.1"/>
</dbReference>